<accession>A0A0V8E300</accession>
<dbReference type="InterPro" id="IPR023562">
    <property type="entry name" value="ClpP/TepA"/>
</dbReference>
<sequence>MSELRLNGPVVDDSDAWIYDWFGEPCISPNGVHAFLENAGNQDITLTINSMGGSVFAGSEIYTALKNFPGQVNVVVGGLAASIASVIAMAGDTVKISPLGQIMIHNASMLNYGDHKDMSKASEILFDTSESLASVYSQKTGKSVEDMMALMEKESWFTADKAVELGLADEVLFSDKPEVTLVASAGGFMNKEKIAEFKAILTQKESLSNQENSLTIEAVEKVVSKIIDEKLSDKTIKSQLQPEDKPGLENYIF</sequence>
<dbReference type="PANTHER" id="PTHR10381:SF70">
    <property type="entry name" value="ATP-DEPENDENT CLP PROTEASE PROTEOLYTIC SUBUNIT"/>
    <property type="match status" value="1"/>
</dbReference>
<comment type="similarity">
    <text evidence="1 6">Belongs to the peptidase S14 family.</text>
</comment>
<evidence type="ECO:0000256" key="1">
    <source>
        <dbReference type="ARBA" id="ARBA00007039"/>
    </source>
</evidence>
<evidence type="ECO:0000313" key="8">
    <source>
        <dbReference type="Proteomes" id="UP000053719"/>
    </source>
</evidence>
<dbReference type="Gene3D" id="3.90.226.10">
    <property type="entry name" value="2-enoyl-CoA Hydratase, Chain A, domain 1"/>
    <property type="match status" value="1"/>
</dbReference>
<dbReference type="RefSeq" id="WP_058211883.1">
    <property type="nucleotide sequence ID" value="NZ_LKLU01000094.1"/>
</dbReference>
<dbReference type="Pfam" id="PF00574">
    <property type="entry name" value="CLP_protease"/>
    <property type="match status" value="1"/>
</dbReference>
<dbReference type="InterPro" id="IPR001907">
    <property type="entry name" value="ClpP"/>
</dbReference>
<dbReference type="NCBIfam" id="NF045542">
    <property type="entry name" value="Clp_rel_HeadMat"/>
    <property type="match status" value="1"/>
</dbReference>
<evidence type="ECO:0000256" key="2">
    <source>
        <dbReference type="ARBA" id="ARBA00022490"/>
    </source>
</evidence>
<keyword evidence="2" id="KW-0963">Cytoplasm</keyword>
<dbReference type="InterPro" id="IPR029045">
    <property type="entry name" value="ClpP/crotonase-like_dom_sf"/>
</dbReference>
<name>A0A0V8E300_LACLL</name>
<organism evidence="7 8">
    <name type="scientific">Lactococcus lactis subsp. lactis</name>
    <name type="common">Streptococcus lactis</name>
    <dbReference type="NCBI Taxonomy" id="1360"/>
    <lineage>
        <taxon>Bacteria</taxon>
        <taxon>Bacillati</taxon>
        <taxon>Bacillota</taxon>
        <taxon>Bacilli</taxon>
        <taxon>Lactobacillales</taxon>
        <taxon>Streptococcaceae</taxon>
        <taxon>Lactococcus</taxon>
    </lineage>
</organism>
<dbReference type="PRINTS" id="PR00127">
    <property type="entry name" value="CLPPROTEASEP"/>
</dbReference>
<dbReference type="GO" id="GO:0051117">
    <property type="term" value="F:ATPase binding"/>
    <property type="evidence" value="ECO:0007669"/>
    <property type="project" value="TreeGrafter"/>
</dbReference>
<dbReference type="CDD" id="cd07016">
    <property type="entry name" value="S14_ClpP_1"/>
    <property type="match status" value="1"/>
</dbReference>
<keyword evidence="4" id="KW-0378">Hydrolase</keyword>
<evidence type="ECO:0000256" key="4">
    <source>
        <dbReference type="ARBA" id="ARBA00022801"/>
    </source>
</evidence>
<evidence type="ECO:0000256" key="5">
    <source>
        <dbReference type="ARBA" id="ARBA00022825"/>
    </source>
</evidence>
<keyword evidence="5" id="KW-0720">Serine protease</keyword>
<evidence type="ECO:0000256" key="6">
    <source>
        <dbReference type="RuleBase" id="RU003567"/>
    </source>
</evidence>
<dbReference type="PATRIC" id="fig|1360.114.peg.644"/>
<comment type="caution">
    <text evidence="7">The sequence shown here is derived from an EMBL/GenBank/DDBJ whole genome shotgun (WGS) entry which is preliminary data.</text>
</comment>
<dbReference type="PANTHER" id="PTHR10381">
    <property type="entry name" value="ATP-DEPENDENT CLP PROTEASE PROTEOLYTIC SUBUNIT"/>
    <property type="match status" value="1"/>
</dbReference>
<dbReference type="GO" id="GO:0004252">
    <property type="term" value="F:serine-type endopeptidase activity"/>
    <property type="evidence" value="ECO:0007669"/>
    <property type="project" value="InterPro"/>
</dbReference>
<keyword evidence="3 7" id="KW-0645">Protease</keyword>
<dbReference type="EMBL" id="LKLU01000094">
    <property type="protein sequence ID" value="KSU20198.1"/>
    <property type="molecule type" value="Genomic_DNA"/>
</dbReference>
<proteinExistence type="inferred from homology"/>
<dbReference type="AlphaFoldDB" id="A0A0V8E300"/>
<dbReference type="GO" id="GO:0004176">
    <property type="term" value="F:ATP-dependent peptidase activity"/>
    <property type="evidence" value="ECO:0007669"/>
    <property type="project" value="InterPro"/>
</dbReference>
<protein>
    <recommendedName>
        <fullName evidence="6">ATP-dependent Clp protease proteolytic subunit</fullName>
    </recommendedName>
</protein>
<dbReference type="Proteomes" id="UP000053719">
    <property type="component" value="Unassembled WGS sequence"/>
</dbReference>
<dbReference type="SUPFAM" id="SSF52096">
    <property type="entry name" value="ClpP/crotonase"/>
    <property type="match status" value="1"/>
</dbReference>
<evidence type="ECO:0000256" key="3">
    <source>
        <dbReference type="ARBA" id="ARBA00022670"/>
    </source>
</evidence>
<dbReference type="GO" id="GO:0009368">
    <property type="term" value="C:endopeptidase Clp complex"/>
    <property type="evidence" value="ECO:0007669"/>
    <property type="project" value="TreeGrafter"/>
</dbReference>
<gene>
    <name evidence="7" type="ORF">M20_1632</name>
</gene>
<dbReference type="GO" id="GO:0006515">
    <property type="term" value="P:protein quality control for misfolded or incompletely synthesized proteins"/>
    <property type="evidence" value="ECO:0007669"/>
    <property type="project" value="TreeGrafter"/>
</dbReference>
<reference evidence="8" key="1">
    <citation type="submission" date="2015-10" db="EMBL/GenBank/DDBJ databases">
        <title>Draft Genome Sequences of 11 Lactococcus lactis subspecies cremoris strains.</title>
        <authorList>
            <person name="Wels M."/>
            <person name="Backus L."/>
            <person name="Boekhorst J."/>
            <person name="Dijkstra A."/>
            <person name="Beerthuizen M."/>
            <person name="Kelly W."/>
            <person name="Siezen R."/>
            <person name="Bachmann H."/>
            <person name="Van Hijum S."/>
        </authorList>
    </citation>
    <scope>NUCLEOTIDE SEQUENCE [LARGE SCALE GENOMIC DNA]</scope>
    <source>
        <strain evidence="8">M20</strain>
    </source>
</reference>
<evidence type="ECO:0000313" key="7">
    <source>
        <dbReference type="EMBL" id="KSU20198.1"/>
    </source>
</evidence>